<dbReference type="UniPathway" id="UPA00142">
    <property type="reaction ID" value="UER00209"/>
</dbReference>
<evidence type="ECO:0000256" key="1">
    <source>
        <dbReference type="ARBA" id="ARBA00005006"/>
    </source>
</evidence>
<dbReference type="AlphaFoldDB" id="A0A4P9YTS2"/>
<dbReference type="OrthoDB" id="5596051at2759"/>
<evidence type="ECO:0000256" key="4">
    <source>
        <dbReference type="ARBA" id="ARBA00022684"/>
    </source>
</evidence>
<dbReference type="GO" id="GO:0030234">
    <property type="term" value="F:enzyme regulator activity"/>
    <property type="evidence" value="ECO:0007669"/>
    <property type="project" value="TreeGrafter"/>
</dbReference>
<evidence type="ECO:0000256" key="6">
    <source>
        <dbReference type="ARBA" id="ARBA00031154"/>
    </source>
</evidence>
<evidence type="ECO:0000259" key="9">
    <source>
        <dbReference type="Pfam" id="PF00248"/>
    </source>
</evidence>
<keyword evidence="11" id="KW-1185">Reference proteome</keyword>
<dbReference type="GO" id="GO:0017109">
    <property type="term" value="C:glutamate-cysteine ligase complex"/>
    <property type="evidence" value="ECO:0007669"/>
    <property type="project" value="TreeGrafter"/>
</dbReference>
<dbReference type="InterPro" id="IPR036812">
    <property type="entry name" value="NAD(P)_OxRdtase_dom_sf"/>
</dbReference>
<feature type="domain" description="NADP-dependent oxidoreductase" evidence="9">
    <location>
        <begin position="112"/>
        <end position="267"/>
    </location>
</feature>
<reference evidence="11" key="1">
    <citation type="journal article" date="2018" name="Nat. Microbiol.">
        <title>Leveraging single-cell genomics to expand the fungal tree of life.</title>
        <authorList>
            <person name="Ahrendt S.R."/>
            <person name="Quandt C.A."/>
            <person name="Ciobanu D."/>
            <person name="Clum A."/>
            <person name="Salamov A."/>
            <person name="Andreopoulos B."/>
            <person name="Cheng J.F."/>
            <person name="Woyke T."/>
            <person name="Pelin A."/>
            <person name="Henrissat B."/>
            <person name="Reynolds N.K."/>
            <person name="Benny G.L."/>
            <person name="Smith M.E."/>
            <person name="James T.Y."/>
            <person name="Grigoriev I.V."/>
        </authorList>
    </citation>
    <scope>NUCLEOTIDE SEQUENCE [LARGE SCALE GENOMIC DNA]</scope>
    <source>
        <strain evidence="11">Benny S71-1</strain>
    </source>
</reference>
<dbReference type="PANTHER" id="PTHR13295">
    <property type="entry name" value="GLUTAMATE CYSTEINE LIGASE REGULATORY SUBUNIT"/>
    <property type="match status" value="1"/>
</dbReference>
<evidence type="ECO:0000313" key="11">
    <source>
        <dbReference type="Proteomes" id="UP000278143"/>
    </source>
</evidence>
<comment type="pathway">
    <text evidence="1">Sulfur metabolism; glutathione biosynthesis; glutathione from L-cysteine and L-glutamate: step 1/2.</text>
</comment>
<keyword evidence="4" id="KW-0317">Glutathione biosynthesis</keyword>
<dbReference type="Pfam" id="PF00248">
    <property type="entry name" value="Aldo_ket_red"/>
    <property type="match status" value="1"/>
</dbReference>
<organism evidence="10 11">
    <name type="scientific">Syncephalis pseudoplumigaleata</name>
    <dbReference type="NCBI Taxonomy" id="1712513"/>
    <lineage>
        <taxon>Eukaryota</taxon>
        <taxon>Fungi</taxon>
        <taxon>Fungi incertae sedis</taxon>
        <taxon>Zoopagomycota</taxon>
        <taxon>Zoopagomycotina</taxon>
        <taxon>Zoopagomycetes</taxon>
        <taxon>Zoopagales</taxon>
        <taxon>Piptocephalidaceae</taxon>
        <taxon>Syncephalis</taxon>
    </lineage>
</organism>
<evidence type="ECO:0000256" key="3">
    <source>
        <dbReference type="ARBA" id="ARBA00011532"/>
    </source>
</evidence>
<evidence type="ECO:0000313" key="10">
    <source>
        <dbReference type="EMBL" id="RKP23336.1"/>
    </source>
</evidence>
<dbReference type="InterPro" id="IPR023210">
    <property type="entry name" value="NADP_OxRdtase_dom"/>
</dbReference>
<evidence type="ECO:0000256" key="7">
    <source>
        <dbReference type="ARBA" id="ARBA00031732"/>
    </source>
</evidence>
<dbReference type="Proteomes" id="UP000278143">
    <property type="component" value="Unassembled WGS sequence"/>
</dbReference>
<evidence type="ECO:0000256" key="2">
    <source>
        <dbReference type="ARBA" id="ARBA00008612"/>
    </source>
</evidence>
<dbReference type="InterPro" id="IPR032963">
    <property type="entry name" value="Gclm"/>
</dbReference>
<sequence>MASSSRHDPYRQLVLATGNLTETNVMGILNSAFKRTHEEVLNGLRGTLHATTQTDPAATTTSGVHYDATTCTLTVEHPECTPAATRCSETDSTDDLQLTGMERSKLFLYPQKDEATADLAEEQVVAAIRLLRQRTGLSQICNFTVAFTDFKLDDDEDDEDEDDEDAVDRRHVLSNGNSARAAGSSASFWPDMTYYRHVWKALEKEHGQGGIKELGVSEFARKRLDAFLSTITTTPASNQVNLTDCCVMPRALIAYCRDRGIELVTHSDSSDMFSASELAQLLQQFPTIEGHAPVGTSSITVHWLLKLSVMVQSRGVLCDKGYIVFATCE</sequence>
<comment type="subunit">
    <text evidence="3">Heterodimer of a catalytic heavy chain and a regulatory light chain.</text>
</comment>
<name>A0A4P9YTS2_9FUNG</name>
<protein>
    <recommendedName>
        <fullName evidence="7">GCS light chain</fullName>
    </recommendedName>
    <alternativeName>
        <fullName evidence="5">Gamma-ECS regulatory subunit</fullName>
    </alternativeName>
    <alternativeName>
        <fullName evidence="8">Gamma-glutamylcysteine synthetase regulatory subunit</fullName>
    </alternativeName>
    <alternativeName>
        <fullName evidence="6">Glutamate--cysteine ligase modifier subunit</fullName>
    </alternativeName>
</protein>
<evidence type="ECO:0000256" key="8">
    <source>
        <dbReference type="ARBA" id="ARBA00032926"/>
    </source>
</evidence>
<dbReference type="EMBL" id="KZ991072">
    <property type="protein sequence ID" value="RKP23336.1"/>
    <property type="molecule type" value="Genomic_DNA"/>
</dbReference>
<gene>
    <name evidence="10" type="ORF">SYNPS1DRAFT_30928</name>
</gene>
<evidence type="ECO:0000256" key="5">
    <source>
        <dbReference type="ARBA" id="ARBA00030406"/>
    </source>
</evidence>
<proteinExistence type="inferred from homology"/>
<dbReference type="PANTHER" id="PTHR13295:SF4">
    <property type="entry name" value="GLUTAMATE--CYSTEINE LIGASE REGULATORY SUBUNIT"/>
    <property type="match status" value="1"/>
</dbReference>
<dbReference type="GO" id="GO:0035226">
    <property type="term" value="F:glutamate-cysteine ligase catalytic subunit binding"/>
    <property type="evidence" value="ECO:0007669"/>
    <property type="project" value="InterPro"/>
</dbReference>
<dbReference type="SUPFAM" id="SSF51430">
    <property type="entry name" value="NAD(P)-linked oxidoreductase"/>
    <property type="match status" value="1"/>
</dbReference>
<accession>A0A4P9YTS2</accession>
<dbReference type="GO" id="GO:0006750">
    <property type="term" value="P:glutathione biosynthetic process"/>
    <property type="evidence" value="ECO:0007669"/>
    <property type="project" value="UniProtKB-UniPathway"/>
</dbReference>
<dbReference type="Gene3D" id="3.20.20.100">
    <property type="entry name" value="NADP-dependent oxidoreductase domain"/>
    <property type="match status" value="1"/>
</dbReference>
<comment type="similarity">
    <text evidence="2">Belongs to the aldo/keto reductase family. Glutamate--cysteine ligase light chain subfamily.</text>
</comment>